<dbReference type="EMBL" id="GBXM01105874">
    <property type="protein sequence ID" value="JAH02703.1"/>
    <property type="molecule type" value="Transcribed_RNA"/>
</dbReference>
<sequence length="14" mass="1687">MIIIIMLTLNKDLR</sequence>
<protein>
    <submittedName>
        <fullName evidence="1">Uncharacterized protein</fullName>
    </submittedName>
</protein>
<reference evidence="1" key="1">
    <citation type="submission" date="2014-11" db="EMBL/GenBank/DDBJ databases">
        <authorList>
            <person name="Amaro Gonzalez C."/>
        </authorList>
    </citation>
    <scope>NUCLEOTIDE SEQUENCE</scope>
</reference>
<accession>A0A0E9PFR4</accession>
<reference evidence="1" key="2">
    <citation type="journal article" date="2015" name="Fish Shellfish Immunol.">
        <title>Early steps in the European eel (Anguilla anguilla)-Vibrio vulnificus interaction in the gills: Role of the RtxA13 toxin.</title>
        <authorList>
            <person name="Callol A."/>
            <person name="Pajuelo D."/>
            <person name="Ebbesson L."/>
            <person name="Teles M."/>
            <person name="MacKenzie S."/>
            <person name="Amaro C."/>
        </authorList>
    </citation>
    <scope>NUCLEOTIDE SEQUENCE</scope>
</reference>
<name>A0A0E9PFR4_ANGAN</name>
<organism evidence="1">
    <name type="scientific">Anguilla anguilla</name>
    <name type="common">European freshwater eel</name>
    <name type="synonym">Muraena anguilla</name>
    <dbReference type="NCBI Taxonomy" id="7936"/>
    <lineage>
        <taxon>Eukaryota</taxon>
        <taxon>Metazoa</taxon>
        <taxon>Chordata</taxon>
        <taxon>Craniata</taxon>
        <taxon>Vertebrata</taxon>
        <taxon>Euteleostomi</taxon>
        <taxon>Actinopterygii</taxon>
        <taxon>Neopterygii</taxon>
        <taxon>Teleostei</taxon>
        <taxon>Anguilliformes</taxon>
        <taxon>Anguillidae</taxon>
        <taxon>Anguilla</taxon>
    </lineage>
</organism>
<evidence type="ECO:0000313" key="1">
    <source>
        <dbReference type="EMBL" id="JAH02703.1"/>
    </source>
</evidence>
<proteinExistence type="predicted"/>